<feature type="non-terminal residue" evidence="1">
    <location>
        <position position="1"/>
    </location>
</feature>
<keyword evidence="1" id="KW-0808">Transferase</keyword>
<sequence>IADSWLENVVGCPMYVLNTKLQRLKDKLKVWNKDAFGNVHAYVTDAEKNLQQIQAQIQTDGITDSLMEMEKAAQWPVACVGSDSKFSQ</sequence>
<dbReference type="EMBL" id="LXQA010084226">
    <property type="protein sequence ID" value="MCI12450.1"/>
    <property type="molecule type" value="Genomic_DNA"/>
</dbReference>
<reference evidence="1 2" key="1">
    <citation type="journal article" date="2018" name="Front. Plant Sci.">
        <title>Red Clover (Trifolium pratense) and Zigzag Clover (T. medium) - A Picture of Genomic Similarities and Differences.</title>
        <authorList>
            <person name="Dluhosova J."/>
            <person name="Istvanek J."/>
            <person name="Nedelnik J."/>
            <person name="Repkova J."/>
        </authorList>
    </citation>
    <scope>NUCLEOTIDE SEQUENCE [LARGE SCALE GENOMIC DNA]</scope>
    <source>
        <strain evidence="2">cv. 10/8</strain>
        <tissue evidence="1">Leaf</tissue>
    </source>
</reference>
<keyword evidence="1" id="KW-0548">Nucleotidyltransferase</keyword>
<proteinExistence type="predicted"/>
<name>A0A392PLX2_9FABA</name>
<keyword evidence="2" id="KW-1185">Reference proteome</keyword>
<dbReference type="Proteomes" id="UP000265520">
    <property type="component" value="Unassembled WGS sequence"/>
</dbReference>
<evidence type="ECO:0000313" key="2">
    <source>
        <dbReference type="Proteomes" id="UP000265520"/>
    </source>
</evidence>
<evidence type="ECO:0000313" key="1">
    <source>
        <dbReference type="EMBL" id="MCI12450.1"/>
    </source>
</evidence>
<dbReference type="GO" id="GO:0003964">
    <property type="term" value="F:RNA-directed DNA polymerase activity"/>
    <property type="evidence" value="ECO:0007669"/>
    <property type="project" value="UniProtKB-KW"/>
</dbReference>
<accession>A0A392PLX2</accession>
<comment type="caution">
    <text evidence="1">The sequence shown here is derived from an EMBL/GenBank/DDBJ whole genome shotgun (WGS) entry which is preliminary data.</text>
</comment>
<organism evidence="1 2">
    <name type="scientific">Trifolium medium</name>
    <dbReference type="NCBI Taxonomy" id="97028"/>
    <lineage>
        <taxon>Eukaryota</taxon>
        <taxon>Viridiplantae</taxon>
        <taxon>Streptophyta</taxon>
        <taxon>Embryophyta</taxon>
        <taxon>Tracheophyta</taxon>
        <taxon>Spermatophyta</taxon>
        <taxon>Magnoliopsida</taxon>
        <taxon>eudicotyledons</taxon>
        <taxon>Gunneridae</taxon>
        <taxon>Pentapetalae</taxon>
        <taxon>rosids</taxon>
        <taxon>fabids</taxon>
        <taxon>Fabales</taxon>
        <taxon>Fabaceae</taxon>
        <taxon>Papilionoideae</taxon>
        <taxon>50 kb inversion clade</taxon>
        <taxon>NPAAA clade</taxon>
        <taxon>Hologalegina</taxon>
        <taxon>IRL clade</taxon>
        <taxon>Trifolieae</taxon>
        <taxon>Trifolium</taxon>
    </lineage>
</organism>
<protein>
    <submittedName>
        <fullName evidence="1">RNA-directed DNA polymerase (Reverse transcriptase)</fullName>
    </submittedName>
</protein>
<keyword evidence="1" id="KW-0695">RNA-directed DNA polymerase</keyword>
<dbReference type="AlphaFoldDB" id="A0A392PLX2"/>